<dbReference type="InterPro" id="IPR036249">
    <property type="entry name" value="Thioredoxin-like_sf"/>
</dbReference>
<evidence type="ECO:0008006" key="3">
    <source>
        <dbReference type="Google" id="ProtNLM"/>
    </source>
</evidence>
<evidence type="ECO:0000313" key="2">
    <source>
        <dbReference type="Proteomes" id="UP000068447"/>
    </source>
</evidence>
<reference evidence="1 2" key="1">
    <citation type="submission" date="2015-12" db="EMBL/GenBank/DDBJ databases">
        <title>Complete genome of Lacimicrobium alkaliphilum KCTC 32984.</title>
        <authorList>
            <person name="Kim S.-G."/>
            <person name="Lee Y.-J."/>
        </authorList>
    </citation>
    <scope>NUCLEOTIDE SEQUENCE [LARGE SCALE GENOMIC DNA]</scope>
    <source>
        <strain evidence="1 2">YelD216</strain>
    </source>
</reference>
<sequence length="129" mass="14510">MLTHDDAEASTFTGSHNVYSPDNKELQAMQALKGKSVLILFGTWCHDSEREVPRFLKLADASGVRLRQLQLVAVGLDKKDPAGLAQQYNLLYTPTIIVMDNEQELYRMIERPKGPLALDLQQGLQRAQE</sequence>
<gene>
    <name evidence="1" type="ORF">AT746_16450</name>
</gene>
<organism evidence="1 2">
    <name type="scientific">Lacimicrobium alkaliphilum</name>
    <dbReference type="NCBI Taxonomy" id="1526571"/>
    <lineage>
        <taxon>Bacteria</taxon>
        <taxon>Pseudomonadati</taxon>
        <taxon>Pseudomonadota</taxon>
        <taxon>Gammaproteobacteria</taxon>
        <taxon>Alteromonadales</taxon>
        <taxon>Alteromonadaceae</taxon>
        <taxon>Lacimicrobium</taxon>
    </lineage>
</organism>
<protein>
    <recommendedName>
        <fullName evidence="3">Thioredoxin domain-containing protein</fullName>
    </recommendedName>
</protein>
<keyword evidence="2" id="KW-1185">Reference proteome</keyword>
<dbReference type="SUPFAM" id="SSF52833">
    <property type="entry name" value="Thioredoxin-like"/>
    <property type="match status" value="1"/>
</dbReference>
<proteinExistence type="predicted"/>
<name>A0A0U2Z9W2_9ALTE</name>
<accession>A0A0U2Z9W2</accession>
<dbReference type="KEGG" id="lal:AT746_16450"/>
<evidence type="ECO:0000313" key="1">
    <source>
        <dbReference type="EMBL" id="ALS99699.1"/>
    </source>
</evidence>
<dbReference type="STRING" id="1526571.AT746_16450"/>
<dbReference type="Proteomes" id="UP000068447">
    <property type="component" value="Chromosome"/>
</dbReference>
<dbReference type="Gene3D" id="3.40.30.10">
    <property type="entry name" value="Glutaredoxin"/>
    <property type="match status" value="1"/>
</dbReference>
<dbReference type="AlphaFoldDB" id="A0A0U2Z9W2"/>
<dbReference type="EMBL" id="CP013650">
    <property type="protein sequence ID" value="ALS99699.1"/>
    <property type="molecule type" value="Genomic_DNA"/>
</dbReference>